<keyword evidence="11 17" id="KW-0418">Kinase</keyword>
<reference evidence="20" key="1">
    <citation type="journal article" date="2014" name="Int. J. Syst. Evol. Microbiol.">
        <title>Complete genome sequence of Corynebacterium casei LMG S-19264T (=DSM 44701T), isolated from a smear-ripened cheese.</title>
        <authorList>
            <consortium name="US DOE Joint Genome Institute (JGI-PGF)"/>
            <person name="Walter F."/>
            <person name="Albersmeier A."/>
            <person name="Kalinowski J."/>
            <person name="Ruckert C."/>
        </authorList>
    </citation>
    <scope>NUCLEOTIDE SEQUENCE</scope>
    <source>
        <strain evidence="20">CGMCC 1.15388</strain>
    </source>
</reference>
<evidence type="ECO:0000256" key="10">
    <source>
        <dbReference type="ARBA" id="ARBA00022741"/>
    </source>
</evidence>
<dbReference type="InterPro" id="IPR001048">
    <property type="entry name" value="Asp/Glu/Uridylate_kinase"/>
</dbReference>
<dbReference type="CDD" id="cd04261">
    <property type="entry name" value="AAK_AKii-LysC-BS"/>
    <property type="match status" value="1"/>
</dbReference>
<protein>
    <recommendedName>
        <fullName evidence="7 17">Aspartokinase</fullName>
        <ecNumber evidence="6 17">2.7.2.4</ecNumber>
    </recommendedName>
</protein>
<dbReference type="NCBIfam" id="NF005155">
    <property type="entry name" value="PRK06635.1-4"/>
    <property type="match status" value="1"/>
</dbReference>
<dbReference type="PIRSF" id="PIRSF000726">
    <property type="entry name" value="Asp_kin"/>
    <property type="match status" value="1"/>
</dbReference>
<comment type="function">
    <text evidence="1">Catalyzes the phosphorylation of the beta-carboxyl group of aspartic acid with ATP to yield 4-phospho-L-aspartate, which is involved in the branched biosynthetic pathway leading to the biosynthesis of amino acids lysine, threonine, isoleucine and methionine.</text>
</comment>
<dbReference type="PANTHER" id="PTHR21499">
    <property type="entry name" value="ASPARTATE KINASE"/>
    <property type="match status" value="1"/>
</dbReference>
<feature type="binding site" evidence="16">
    <location>
        <begin position="7"/>
        <end position="10"/>
    </location>
    <ligand>
        <name>ATP</name>
        <dbReference type="ChEBI" id="CHEBI:30616"/>
    </ligand>
</feature>
<feature type="binding site" evidence="16">
    <location>
        <position position="74"/>
    </location>
    <ligand>
        <name>substrate</name>
    </ligand>
</feature>
<dbReference type="NCBIfam" id="TIGR00657">
    <property type="entry name" value="asp_kinases"/>
    <property type="match status" value="1"/>
</dbReference>
<comment type="catalytic activity">
    <reaction evidence="15 17">
        <text>L-aspartate + ATP = 4-phospho-L-aspartate + ADP</text>
        <dbReference type="Rhea" id="RHEA:23776"/>
        <dbReference type="ChEBI" id="CHEBI:29991"/>
        <dbReference type="ChEBI" id="CHEBI:30616"/>
        <dbReference type="ChEBI" id="CHEBI:57535"/>
        <dbReference type="ChEBI" id="CHEBI:456216"/>
        <dbReference type="EC" id="2.7.2.4"/>
    </reaction>
</comment>
<dbReference type="GO" id="GO:0009090">
    <property type="term" value="P:homoserine biosynthetic process"/>
    <property type="evidence" value="ECO:0007669"/>
    <property type="project" value="TreeGrafter"/>
</dbReference>
<dbReference type="AlphaFoldDB" id="A0A917AVH0"/>
<comment type="similarity">
    <text evidence="5 17">Belongs to the aspartokinase family.</text>
</comment>
<comment type="pathway">
    <text evidence="4 18">Amino-acid biosynthesis; L-threonine biosynthesis; L-threonine from L-aspartate: step 1/5.</text>
</comment>
<dbReference type="InterPro" id="IPR045865">
    <property type="entry name" value="ACT-like_dom_sf"/>
</dbReference>
<dbReference type="Gene3D" id="3.40.1160.10">
    <property type="entry name" value="Acetylglutamate kinase-like"/>
    <property type="match status" value="1"/>
</dbReference>
<organism evidence="20 21">
    <name type="scientific">Nesterenkonia cremea</name>
    <dbReference type="NCBI Taxonomy" id="1882340"/>
    <lineage>
        <taxon>Bacteria</taxon>
        <taxon>Bacillati</taxon>
        <taxon>Actinomycetota</taxon>
        <taxon>Actinomycetes</taxon>
        <taxon>Micrococcales</taxon>
        <taxon>Micrococcaceae</taxon>
        <taxon>Nesterenkonia</taxon>
    </lineage>
</organism>
<keyword evidence="21" id="KW-1185">Reference proteome</keyword>
<evidence type="ECO:0000313" key="21">
    <source>
        <dbReference type="Proteomes" id="UP000633136"/>
    </source>
</evidence>
<evidence type="ECO:0000259" key="19">
    <source>
        <dbReference type="PROSITE" id="PS51671"/>
    </source>
</evidence>
<comment type="pathway">
    <text evidence="2 18">Amino-acid biosynthesis; L-lysine biosynthesis via DAP pathway; (S)-tetrahydrodipicolinate from L-aspartate: step 1/4.</text>
</comment>
<evidence type="ECO:0000256" key="15">
    <source>
        <dbReference type="ARBA" id="ARBA00047872"/>
    </source>
</evidence>
<keyword evidence="10 16" id="KW-0547">Nucleotide-binding</keyword>
<evidence type="ECO:0000256" key="4">
    <source>
        <dbReference type="ARBA" id="ARBA00005139"/>
    </source>
</evidence>
<dbReference type="NCBIfam" id="TIGR00656">
    <property type="entry name" value="asp_kin_monofn"/>
    <property type="match status" value="1"/>
</dbReference>
<keyword evidence="9 17" id="KW-0808">Transferase</keyword>
<evidence type="ECO:0000256" key="14">
    <source>
        <dbReference type="ARBA" id="ARBA00023154"/>
    </source>
</evidence>
<evidence type="ECO:0000256" key="18">
    <source>
        <dbReference type="RuleBase" id="RU004249"/>
    </source>
</evidence>
<dbReference type="InterPro" id="IPR001341">
    <property type="entry name" value="Asp_kinase"/>
</dbReference>
<dbReference type="InterPro" id="IPR041740">
    <property type="entry name" value="AKii-LysC-BS"/>
</dbReference>
<evidence type="ECO:0000256" key="16">
    <source>
        <dbReference type="PIRSR" id="PIRSR000726-1"/>
    </source>
</evidence>
<dbReference type="EMBL" id="BMIS01000014">
    <property type="protein sequence ID" value="GGE76812.1"/>
    <property type="molecule type" value="Genomic_DNA"/>
</dbReference>
<dbReference type="GO" id="GO:0019877">
    <property type="term" value="P:diaminopimelate biosynthetic process"/>
    <property type="evidence" value="ECO:0007669"/>
    <property type="project" value="UniProtKB-KW"/>
</dbReference>
<dbReference type="InterPro" id="IPR054352">
    <property type="entry name" value="ACT_Aspartokinase"/>
</dbReference>
<sequence length="427" mass="45443">MSLIVQKYGGSSVQDAESIKRVAKRIVETKKAGNQVVVVVSAMGDTTDDLLDLADEITEAPPEREMDILLSSGERMSMALLAMAIHQLGESAQSFTGSQAGMITDAIHGKARIIEVSPDRVQESLDAGNVGIVAGFQGMSRESKDITTMGRGGSDTTAVALAAALNADVCEIYSDVDGVFTADPRVVKNARKIDVISSEDMLEMAAAGTKVLHLRSVEYARRFGVKLHVRSSFSDLEGTWVIPGNNDPVTLQEGEPLEQPIISGVSHDDSEAKLTISGVPDVPGKAAEIFNLIAEVGVNIDMIVQNVSDETKTTNISFTLPGADGKKATDILTTHQESIGFEKLDFVPQVAKVSLVGGGMRTAPGVSARFFTALREADINIDLISTSEIRVSVITDVEDMDKAVKAIHTAFGFDSEEEAKVYAGTGR</sequence>
<dbReference type="InterPro" id="IPR002912">
    <property type="entry name" value="ACT_dom"/>
</dbReference>
<dbReference type="InterPro" id="IPR036393">
    <property type="entry name" value="AceGlu_kinase-like_sf"/>
</dbReference>
<gene>
    <name evidence="20" type="ORF">GCM10011401_25240</name>
</gene>
<evidence type="ECO:0000256" key="12">
    <source>
        <dbReference type="ARBA" id="ARBA00022840"/>
    </source>
</evidence>
<dbReference type="Gene3D" id="3.30.2130.10">
    <property type="entry name" value="VC0802-like"/>
    <property type="match status" value="1"/>
</dbReference>
<dbReference type="FunFam" id="3.30.2130.10:FF:000002">
    <property type="entry name" value="Aspartokinase"/>
    <property type="match status" value="1"/>
</dbReference>
<evidence type="ECO:0000256" key="1">
    <source>
        <dbReference type="ARBA" id="ARBA00002843"/>
    </source>
</evidence>
<dbReference type="NCBIfam" id="NF005154">
    <property type="entry name" value="PRK06635.1-2"/>
    <property type="match status" value="1"/>
</dbReference>
<dbReference type="PROSITE" id="PS51671">
    <property type="entry name" value="ACT"/>
    <property type="match status" value="1"/>
</dbReference>
<evidence type="ECO:0000256" key="17">
    <source>
        <dbReference type="RuleBase" id="RU003448"/>
    </source>
</evidence>
<feature type="binding site" evidence="16">
    <location>
        <position position="185"/>
    </location>
    <ligand>
        <name>ATP</name>
        <dbReference type="ChEBI" id="CHEBI:30616"/>
    </ligand>
</feature>
<evidence type="ECO:0000256" key="11">
    <source>
        <dbReference type="ARBA" id="ARBA00022777"/>
    </source>
</evidence>
<dbReference type="GO" id="GO:0005524">
    <property type="term" value="F:ATP binding"/>
    <property type="evidence" value="ECO:0007669"/>
    <property type="project" value="UniProtKB-KW"/>
</dbReference>
<dbReference type="GO" id="GO:0004072">
    <property type="term" value="F:aspartate kinase activity"/>
    <property type="evidence" value="ECO:0007669"/>
    <property type="project" value="UniProtKB-EC"/>
</dbReference>
<dbReference type="Pfam" id="PF22468">
    <property type="entry name" value="ACT_9"/>
    <property type="match status" value="2"/>
</dbReference>
<feature type="binding site" evidence="16">
    <location>
        <begin position="210"/>
        <end position="211"/>
    </location>
    <ligand>
        <name>ATP</name>
        <dbReference type="ChEBI" id="CHEBI:30616"/>
    </ligand>
</feature>
<reference evidence="20" key="2">
    <citation type="submission" date="2020-09" db="EMBL/GenBank/DDBJ databases">
        <authorList>
            <person name="Sun Q."/>
            <person name="Zhou Y."/>
        </authorList>
    </citation>
    <scope>NUCLEOTIDE SEQUENCE</scope>
    <source>
        <strain evidence="20">CGMCC 1.15388</strain>
    </source>
</reference>
<evidence type="ECO:0000256" key="3">
    <source>
        <dbReference type="ARBA" id="ARBA00004986"/>
    </source>
</evidence>
<proteinExistence type="inferred from homology"/>
<dbReference type="PANTHER" id="PTHR21499:SF3">
    <property type="entry name" value="ASPARTOKINASE"/>
    <property type="match status" value="1"/>
</dbReference>
<evidence type="ECO:0000256" key="8">
    <source>
        <dbReference type="ARBA" id="ARBA00022605"/>
    </source>
</evidence>
<evidence type="ECO:0000256" key="13">
    <source>
        <dbReference type="ARBA" id="ARBA00022915"/>
    </source>
</evidence>
<evidence type="ECO:0000256" key="9">
    <source>
        <dbReference type="ARBA" id="ARBA00022679"/>
    </source>
</evidence>
<feature type="domain" description="ACT" evidence="19">
    <location>
        <begin position="274"/>
        <end position="358"/>
    </location>
</feature>
<evidence type="ECO:0000256" key="2">
    <source>
        <dbReference type="ARBA" id="ARBA00004766"/>
    </source>
</evidence>
<dbReference type="PROSITE" id="PS00324">
    <property type="entry name" value="ASPARTOKINASE"/>
    <property type="match status" value="1"/>
</dbReference>
<dbReference type="Proteomes" id="UP000633136">
    <property type="component" value="Unassembled WGS sequence"/>
</dbReference>
<dbReference type="GO" id="GO:0005829">
    <property type="term" value="C:cytosol"/>
    <property type="evidence" value="ECO:0007669"/>
    <property type="project" value="TreeGrafter"/>
</dbReference>
<keyword evidence="8 18" id="KW-0028">Amino-acid biosynthesis</keyword>
<keyword evidence="13" id="KW-0220">Diaminopimelate biosynthesis</keyword>
<dbReference type="GO" id="GO:0009089">
    <property type="term" value="P:lysine biosynthetic process via diaminopimelate"/>
    <property type="evidence" value="ECO:0007669"/>
    <property type="project" value="InterPro"/>
</dbReference>
<keyword evidence="12 16" id="KW-0067">ATP-binding</keyword>
<evidence type="ECO:0000256" key="7">
    <source>
        <dbReference type="ARBA" id="ARBA00016273"/>
    </source>
</evidence>
<dbReference type="NCBIfam" id="NF005153">
    <property type="entry name" value="PRK06635.1-1"/>
    <property type="match status" value="1"/>
</dbReference>
<dbReference type="CDD" id="cd04913">
    <property type="entry name" value="ACT_AKii-LysC-BS-like_1"/>
    <property type="match status" value="1"/>
</dbReference>
<dbReference type="SUPFAM" id="SSF53633">
    <property type="entry name" value="Carbamate kinase-like"/>
    <property type="match status" value="1"/>
</dbReference>
<name>A0A917AVH0_9MICC</name>
<keyword evidence="14" id="KW-0457">Lysine biosynthesis</keyword>
<evidence type="ECO:0000256" key="5">
    <source>
        <dbReference type="ARBA" id="ARBA00010122"/>
    </source>
</evidence>
<dbReference type="SUPFAM" id="SSF55021">
    <property type="entry name" value="ACT-like"/>
    <property type="match status" value="2"/>
</dbReference>
<dbReference type="Pfam" id="PF00696">
    <property type="entry name" value="AA_kinase"/>
    <property type="match status" value="1"/>
</dbReference>
<dbReference type="FunFam" id="3.40.1160.10:FF:000002">
    <property type="entry name" value="Aspartokinase"/>
    <property type="match status" value="1"/>
</dbReference>
<dbReference type="InterPro" id="IPR005260">
    <property type="entry name" value="Asp_kin_monofn"/>
</dbReference>
<evidence type="ECO:0000313" key="20">
    <source>
        <dbReference type="EMBL" id="GGE76812.1"/>
    </source>
</evidence>
<evidence type="ECO:0000256" key="6">
    <source>
        <dbReference type="ARBA" id="ARBA00013059"/>
    </source>
</evidence>
<dbReference type="EC" id="2.7.2.4" evidence="6 17"/>
<accession>A0A917AVH0</accession>
<feature type="binding site" evidence="16">
    <location>
        <position position="47"/>
    </location>
    <ligand>
        <name>substrate</name>
    </ligand>
</feature>
<dbReference type="RefSeq" id="WP_188686324.1">
    <property type="nucleotide sequence ID" value="NZ_BMIS01000014.1"/>
</dbReference>
<comment type="caution">
    <text evidence="20">The sequence shown here is derived from an EMBL/GenBank/DDBJ whole genome shotgun (WGS) entry which is preliminary data.</text>
</comment>
<dbReference type="InterPro" id="IPR018042">
    <property type="entry name" value="Aspartate_kinase_CS"/>
</dbReference>
<dbReference type="CDD" id="cd04923">
    <property type="entry name" value="ACT_AK-LysC-DapG-like_2"/>
    <property type="match status" value="1"/>
</dbReference>
<comment type="pathway">
    <text evidence="3 18">Amino-acid biosynthesis; L-methionine biosynthesis via de novo pathway; L-homoserine from L-aspartate: step 1/3.</text>
</comment>